<evidence type="ECO:0000313" key="2">
    <source>
        <dbReference type="Proteomes" id="UP000239833"/>
    </source>
</evidence>
<protein>
    <submittedName>
        <fullName evidence="1">Uncharacterized protein</fullName>
    </submittedName>
</protein>
<proteinExistence type="predicted"/>
<name>A0A2L1UD13_9BACL</name>
<accession>A0A2L1UD13</accession>
<dbReference type="Proteomes" id="UP000239833">
    <property type="component" value="Chromosome"/>
</dbReference>
<dbReference type="AlphaFoldDB" id="A0A2L1UD13"/>
<organism evidence="1 2">
    <name type="scientific">Paenibacillus larvae subsp. larvae</name>
    <dbReference type="NCBI Taxonomy" id="147375"/>
    <lineage>
        <taxon>Bacteria</taxon>
        <taxon>Bacillati</taxon>
        <taxon>Bacillota</taxon>
        <taxon>Bacilli</taxon>
        <taxon>Bacillales</taxon>
        <taxon>Paenibacillaceae</taxon>
        <taxon>Paenibacillus</taxon>
    </lineage>
</organism>
<gene>
    <name evidence="1" type="ORF">ERICIII_01862</name>
</gene>
<evidence type="ECO:0000313" key="1">
    <source>
        <dbReference type="EMBL" id="AVF26037.1"/>
    </source>
</evidence>
<dbReference type="EMBL" id="CP019655">
    <property type="protein sequence ID" value="AVF26037.1"/>
    <property type="molecule type" value="Genomic_DNA"/>
</dbReference>
<sequence length="100" mass="11419">MFQFIEKTFDQVPFFKEPPVGYTLNGSMFTAGNDGTGLLFFQQRNNFIGIVPTISQDVFTFDIKGLQNFVSDYAIVDVSCRHFEFERIAEGVHYRVDFGG</sequence>
<reference evidence="2" key="1">
    <citation type="submission" date="2017-02" db="EMBL/GenBank/DDBJ databases">
        <title>Delineation of Paenibacillus larvae strains originating from foulbrood outbreaks.</title>
        <authorList>
            <person name="Beims H."/>
            <person name="Bunk B."/>
            <person name="Sproeer C."/>
            <person name="Mohr K.I."/>
            <person name="Pradella S."/>
            <person name="Guenther G."/>
            <person name="Rohde M."/>
            <person name="von der Ohe W."/>
            <person name="Steinert M."/>
        </authorList>
    </citation>
    <scope>NUCLEOTIDE SEQUENCE [LARGE SCALE GENOMIC DNA]</scope>
    <source>
        <strain evidence="2">Eric_III</strain>
    </source>
</reference>